<dbReference type="Proteomes" id="UP000223749">
    <property type="component" value="Chromosome"/>
</dbReference>
<protein>
    <submittedName>
        <fullName evidence="1">Uncharacterized protein</fullName>
    </submittedName>
</protein>
<reference evidence="1 2" key="1">
    <citation type="submission" date="2017-10" db="EMBL/GenBank/DDBJ databases">
        <title>Whole genome of Pedobacter ginsengisoli T01R-27 isolated from tomato rhizosphere.</title>
        <authorList>
            <person name="Weon H.-Y."/>
            <person name="Lee S.A."/>
            <person name="Sang M.K."/>
            <person name="Song J."/>
        </authorList>
    </citation>
    <scope>NUCLEOTIDE SEQUENCE [LARGE SCALE GENOMIC DNA]</scope>
    <source>
        <strain evidence="1 2">T01R-27</strain>
    </source>
</reference>
<evidence type="ECO:0000313" key="2">
    <source>
        <dbReference type="Proteomes" id="UP000223749"/>
    </source>
</evidence>
<dbReference type="KEGG" id="pgs:CPT03_08410"/>
<sequence length="66" mass="7290">MLSAEASCLFDRSQHLIQSSGLARLCEKKYNPSAARCGDFFSANPKGKSCPAQGIVRKFWLKKVRG</sequence>
<accession>A0A2D1U4F6</accession>
<name>A0A2D1U4F6_9SPHI</name>
<organism evidence="1 2">
    <name type="scientific">Pedobacter ginsengisoli</name>
    <dbReference type="NCBI Taxonomy" id="363852"/>
    <lineage>
        <taxon>Bacteria</taxon>
        <taxon>Pseudomonadati</taxon>
        <taxon>Bacteroidota</taxon>
        <taxon>Sphingobacteriia</taxon>
        <taxon>Sphingobacteriales</taxon>
        <taxon>Sphingobacteriaceae</taxon>
        <taxon>Pedobacter</taxon>
    </lineage>
</organism>
<dbReference type="AlphaFoldDB" id="A0A2D1U4F6"/>
<dbReference type="EMBL" id="CP024091">
    <property type="protein sequence ID" value="ATP56493.1"/>
    <property type="molecule type" value="Genomic_DNA"/>
</dbReference>
<keyword evidence="2" id="KW-1185">Reference proteome</keyword>
<evidence type="ECO:0000313" key="1">
    <source>
        <dbReference type="EMBL" id="ATP56493.1"/>
    </source>
</evidence>
<proteinExistence type="predicted"/>
<gene>
    <name evidence="1" type="ORF">CPT03_08410</name>
</gene>